<reference evidence="1 2" key="1">
    <citation type="submission" date="2018-08" db="EMBL/GenBank/DDBJ databases">
        <title>Sequencing the genomes of 1000 actinobacteria strains.</title>
        <authorList>
            <person name="Klenk H.-P."/>
        </authorList>
    </citation>
    <scope>NUCLEOTIDE SEQUENCE [LARGE SCALE GENOMIC DNA]</scope>
    <source>
        <strain evidence="1 2">DSM 22891</strain>
    </source>
</reference>
<evidence type="ECO:0000313" key="2">
    <source>
        <dbReference type="Proteomes" id="UP000256485"/>
    </source>
</evidence>
<comment type="caution">
    <text evidence="1">The sequence shown here is derived from an EMBL/GenBank/DDBJ whole genome shotgun (WGS) entry which is preliminary data.</text>
</comment>
<name>A0A3D9V5P6_THECX</name>
<dbReference type="RefSeq" id="WP_115850365.1">
    <property type="nucleotide sequence ID" value="NZ_QTUC01000001.1"/>
</dbReference>
<dbReference type="NCBIfam" id="TIGR03941">
    <property type="entry name" value="tRNA_deam_assoc"/>
    <property type="match status" value="1"/>
</dbReference>
<organism evidence="1 2">
    <name type="scientific">Thermasporomyces composti</name>
    <dbReference type="NCBI Taxonomy" id="696763"/>
    <lineage>
        <taxon>Bacteria</taxon>
        <taxon>Bacillati</taxon>
        <taxon>Actinomycetota</taxon>
        <taxon>Actinomycetes</taxon>
        <taxon>Propionibacteriales</taxon>
        <taxon>Nocardioidaceae</taxon>
        <taxon>Thermasporomyces</taxon>
    </lineage>
</organism>
<accession>A0A3D9V5P6</accession>
<gene>
    <name evidence="1" type="ORF">DFJ64_2218</name>
</gene>
<evidence type="ECO:0000313" key="1">
    <source>
        <dbReference type="EMBL" id="REF36789.1"/>
    </source>
</evidence>
<keyword evidence="2" id="KW-1185">Reference proteome</keyword>
<dbReference type="InterPro" id="IPR023869">
    <property type="entry name" value="tRNA_Adeno_NH3ase_assoc_put"/>
</dbReference>
<sequence>MSYFAAAFTRTGGGWQGDEIDLDDVRQIEDVAEVASQVESDDGVVVVLVEDEDWFGVVRVDPDDDPKAFVSDAAEAVRSPVGAALLSELAANESPDDLPSEPLGDKGVLDDLGVPSDELHQLAVGIGTSPSEAVAVLAERLGCVDALEAVR</sequence>
<proteinExistence type="predicted"/>
<protein>
    <submittedName>
        <fullName evidence="1">Putative tRNA adenosine deaminase-associated protein</fullName>
    </submittedName>
</protein>
<dbReference type="EMBL" id="QTUC01000001">
    <property type="protein sequence ID" value="REF36789.1"/>
    <property type="molecule type" value="Genomic_DNA"/>
</dbReference>
<dbReference type="Proteomes" id="UP000256485">
    <property type="component" value="Unassembled WGS sequence"/>
</dbReference>
<dbReference type="OrthoDB" id="3826766at2"/>
<dbReference type="AlphaFoldDB" id="A0A3D9V5P6"/>